<feature type="transmembrane region" description="Helical" evidence="13">
    <location>
        <begin position="6"/>
        <end position="27"/>
    </location>
</feature>
<dbReference type="EMBL" id="AAOH01000002">
    <property type="protein sequence ID" value="EAR29635.1"/>
    <property type="molecule type" value="Genomic_DNA"/>
</dbReference>
<dbReference type="PROSITE" id="PS00761">
    <property type="entry name" value="SPASE_I_3"/>
    <property type="match status" value="1"/>
</dbReference>
<dbReference type="EC" id="3.4.21.89" evidence="4 13"/>
<dbReference type="InterPro" id="IPR019757">
    <property type="entry name" value="Pept_S26A_signal_pept_1_Lys-AS"/>
</dbReference>
<evidence type="ECO:0000256" key="8">
    <source>
        <dbReference type="ARBA" id="ARBA00022692"/>
    </source>
</evidence>
<keyword evidence="10 13" id="KW-1133">Transmembrane helix</keyword>
<evidence type="ECO:0000256" key="10">
    <source>
        <dbReference type="ARBA" id="ARBA00022989"/>
    </source>
</evidence>
<evidence type="ECO:0000256" key="11">
    <source>
        <dbReference type="ARBA" id="ARBA00023136"/>
    </source>
</evidence>
<dbReference type="eggNOG" id="COG0681">
    <property type="taxonomic scope" value="Bacteria"/>
</dbReference>
<evidence type="ECO:0000256" key="14">
    <source>
        <dbReference type="RuleBase" id="RU362042"/>
    </source>
</evidence>
<feature type="active site" evidence="12">
    <location>
        <position position="91"/>
    </location>
</feature>
<dbReference type="PROSITE" id="PS00501">
    <property type="entry name" value="SPASE_I_1"/>
    <property type="match status" value="1"/>
</dbReference>
<dbReference type="GO" id="GO:0005886">
    <property type="term" value="C:plasma membrane"/>
    <property type="evidence" value="ECO:0007669"/>
    <property type="project" value="UniProtKB-SubCell"/>
</dbReference>
<dbReference type="Gene3D" id="2.10.109.10">
    <property type="entry name" value="Umud Fragment, subunit A"/>
    <property type="match status" value="1"/>
</dbReference>
<comment type="caution">
    <text evidence="16">The sequence shown here is derived from an EMBL/GenBank/DDBJ whole genome shotgun (WGS) entry which is preliminary data.</text>
</comment>
<name>A4C6N1_9GAMM</name>
<accession>A4C6N1</accession>
<dbReference type="STRING" id="87626.PTD2_12484"/>
<dbReference type="Pfam" id="PF10502">
    <property type="entry name" value="Peptidase_S26"/>
    <property type="match status" value="1"/>
</dbReference>
<dbReference type="PROSITE" id="PS00760">
    <property type="entry name" value="SPASE_I_2"/>
    <property type="match status" value="1"/>
</dbReference>
<dbReference type="GO" id="GO:0004252">
    <property type="term" value="F:serine-type endopeptidase activity"/>
    <property type="evidence" value="ECO:0007669"/>
    <property type="project" value="InterPro"/>
</dbReference>
<keyword evidence="7 13" id="KW-0645">Protease</keyword>
<dbReference type="GO" id="GO:0006465">
    <property type="term" value="P:signal peptide processing"/>
    <property type="evidence" value="ECO:0007669"/>
    <property type="project" value="InterPro"/>
</dbReference>
<dbReference type="Gene3D" id="2.170.230.10">
    <property type="match status" value="1"/>
</dbReference>
<dbReference type="Proteomes" id="UP000006201">
    <property type="component" value="Unassembled WGS sequence"/>
</dbReference>
<gene>
    <name evidence="16" type="ORF">PTD2_12484</name>
</gene>
<dbReference type="InterPro" id="IPR019533">
    <property type="entry name" value="Peptidase_S26"/>
</dbReference>
<dbReference type="AlphaFoldDB" id="A4C6N1"/>
<dbReference type="OrthoDB" id="9815782at2"/>
<keyword evidence="6" id="KW-1003">Cell membrane</keyword>
<comment type="catalytic activity">
    <reaction evidence="1 13">
        <text>Cleavage of hydrophobic, N-terminal signal or leader sequences from secreted and periplasmic proteins.</text>
        <dbReference type="EC" id="3.4.21.89"/>
    </reaction>
</comment>
<comment type="subcellular location">
    <subcellularLocation>
        <location evidence="2">Cell membrane</location>
        <topology evidence="2">Multi-pass membrane protein</topology>
    </subcellularLocation>
    <subcellularLocation>
        <location evidence="14">Membrane</location>
        <topology evidence="14">Multi-pass membrane protein</topology>
    </subcellularLocation>
</comment>
<proteinExistence type="inferred from homology"/>
<evidence type="ECO:0000256" key="12">
    <source>
        <dbReference type="PIRSR" id="PIRSR600223-1"/>
    </source>
</evidence>
<dbReference type="InterPro" id="IPR000223">
    <property type="entry name" value="Pept_S26A_signal_pept_1"/>
</dbReference>
<evidence type="ECO:0000256" key="13">
    <source>
        <dbReference type="RuleBase" id="RU003993"/>
    </source>
</evidence>
<dbReference type="CDD" id="cd06530">
    <property type="entry name" value="S26_SPase_I"/>
    <property type="match status" value="1"/>
</dbReference>
<evidence type="ECO:0000256" key="2">
    <source>
        <dbReference type="ARBA" id="ARBA00004651"/>
    </source>
</evidence>
<dbReference type="InterPro" id="IPR019756">
    <property type="entry name" value="Pept_S26A_signal_pept_1_Ser-AS"/>
</dbReference>
<evidence type="ECO:0000256" key="4">
    <source>
        <dbReference type="ARBA" id="ARBA00013208"/>
    </source>
</evidence>
<evidence type="ECO:0000256" key="1">
    <source>
        <dbReference type="ARBA" id="ARBA00000677"/>
    </source>
</evidence>
<dbReference type="InterPro" id="IPR019766">
    <property type="entry name" value="Sign_pep_all-beta_subdom"/>
</dbReference>
<evidence type="ECO:0000313" key="17">
    <source>
        <dbReference type="Proteomes" id="UP000006201"/>
    </source>
</evidence>
<protein>
    <recommendedName>
        <fullName evidence="5 13">Signal peptidase I</fullName>
        <ecNumber evidence="4 13">3.4.21.89</ecNumber>
    </recommendedName>
</protein>
<dbReference type="RefSeq" id="WP_009837509.1">
    <property type="nucleotide sequence ID" value="NZ_AAOH01000002.1"/>
</dbReference>
<dbReference type="NCBIfam" id="TIGR02227">
    <property type="entry name" value="sigpep_I_bact"/>
    <property type="match status" value="1"/>
</dbReference>
<evidence type="ECO:0000256" key="9">
    <source>
        <dbReference type="ARBA" id="ARBA00022801"/>
    </source>
</evidence>
<evidence type="ECO:0000256" key="5">
    <source>
        <dbReference type="ARBA" id="ARBA00019232"/>
    </source>
</evidence>
<dbReference type="NCBIfam" id="NF008114">
    <property type="entry name" value="PRK10861.1"/>
    <property type="match status" value="1"/>
</dbReference>
<feature type="active site" evidence="12">
    <location>
        <position position="146"/>
    </location>
</feature>
<feature type="domain" description="Peptidase S26" evidence="15">
    <location>
        <begin position="61"/>
        <end position="282"/>
    </location>
</feature>
<dbReference type="PANTHER" id="PTHR43390">
    <property type="entry name" value="SIGNAL PEPTIDASE I"/>
    <property type="match status" value="1"/>
</dbReference>
<dbReference type="HOGENOM" id="CLU_028723_1_1_6"/>
<dbReference type="GO" id="GO:0009003">
    <property type="term" value="F:signal peptidase activity"/>
    <property type="evidence" value="ECO:0007669"/>
    <property type="project" value="UniProtKB-EC"/>
</dbReference>
<keyword evidence="9 13" id="KW-0378">Hydrolase</keyword>
<sequence length="311" mass="35262">MAGYFSIFLVLLTLTSGLIWLIDHLVYAPKRQARIALAQGANSAMLDDETIAQIAPQPAIAETAQSIFPMIAAITIFRSFFYEPFQIPSGSMMPTLLVGDFILVEKFAYGVKDPVWRTQLMDVSDPERGDAVVFKYPLDTNVDFIKRVIGLPGDTVVYRNKQLYIKPKCEAEQTETSGLNCNEFNKLETQLINQDEFFSEGVAEARLTENLANVSHDILINPARPEQKMAYYQQPGTRIDEWVVPQDSYFVMGDNRDNSKDGRFWGFVDKEKLVGKAVFIWMSFEFEQDPDSILPSWVPTGVRFERLGSIQ</sequence>
<organism evidence="16 17">
    <name type="scientific">Pseudoalteromonas tunicata D2</name>
    <dbReference type="NCBI Taxonomy" id="87626"/>
    <lineage>
        <taxon>Bacteria</taxon>
        <taxon>Pseudomonadati</taxon>
        <taxon>Pseudomonadota</taxon>
        <taxon>Gammaproteobacteria</taxon>
        <taxon>Alteromonadales</taxon>
        <taxon>Pseudoalteromonadaceae</taxon>
        <taxon>Pseudoalteromonas</taxon>
    </lineage>
</organism>
<evidence type="ECO:0000313" key="16">
    <source>
        <dbReference type="EMBL" id="EAR29635.1"/>
    </source>
</evidence>
<evidence type="ECO:0000259" key="15">
    <source>
        <dbReference type="Pfam" id="PF10502"/>
    </source>
</evidence>
<dbReference type="PANTHER" id="PTHR43390:SF1">
    <property type="entry name" value="CHLOROPLAST PROCESSING PEPTIDASE"/>
    <property type="match status" value="1"/>
</dbReference>
<dbReference type="InterPro" id="IPR019758">
    <property type="entry name" value="Pept_S26A_signal_pept_1_CS"/>
</dbReference>
<evidence type="ECO:0000256" key="3">
    <source>
        <dbReference type="ARBA" id="ARBA00009370"/>
    </source>
</evidence>
<dbReference type="MEROPS" id="S26.001"/>
<dbReference type="SUPFAM" id="SSF51306">
    <property type="entry name" value="LexA/Signal peptidase"/>
    <property type="match status" value="1"/>
</dbReference>
<comment type="caution">
    <text evidence="14">Lacks conserved residue(s) required for the propagation of feature annotation.</text>
</comment>
<keyword evidence="17" id="KW-1185">Reference proteome</keyword>
<dbReference type="InterPro" id="IPR036286">
    <property type="entry name" value="LexA/Signal_pep-like_sf"/>
</dbReference>
<keyword evidence="8 13" id="KW-0812">Transmembrane</keyword>
<keyword evidence="11 13" id="KW-0472">Membrane</keyword>
<evidence type="ECO:0000256" key="6">
    <source>
        <dbReference type="ARBA" id="ARBA00022475"/>
    </source>
</evidence>
<comment type="similarity">
    <text evidence="3 14">Belongs to the peptidase S26 family.</text>
</comment>
<reference evidence="16 17" key="1">
    <citation type="submission" date="2006-02" db="EMBL/GenBank/DDBJ databases">
        <authorList>
            <person name="Moran M.A."/>
            <person name="Kjelleberg S."/>
            <person name="Egan S."/>
            <person name="Saunders N."/>
            <person name="Thomas T."/>
            <person name="Ferriera S."/>
            <person name="Johnson J."/>
            <person name="Kravitz S."/>
            <person name="Halpern A."/>
            <person name="Remington K."/>
            <person name="Beeson K."/>
            <person name="Tran B."/>
            <person name="Rogers Y.-H."/>
            <person name="Friedman R."/>
            <person name="Venter J.C."/>
        </authorList>
    </citation>
    <scope>NUCLEOTIDE SEQUENCE [LARGE SCALE GENOMIC DNA]</scope>
    <source>
        <strain evidence="16 17">D2</strain>
    </source>
</reference>
<dbReference type="PRINTS" id="PR00727">
    <property type="entry name" value="LEADERPTASE"/>
</dbReference>
<evidence type="ECO:0000256" key="7">
    <source>
        <dbReference type="ARBA" id="ARBA00022670"/>
    </source>
</evidence>